<gene>
    <name evidence="1" type="ORF">VF04_26155</name>
</gene>
<evidence type="ECO:0000313" key="2">
    <source>
        <dbReference type="Proteomes" id="UP000222523"/>
    </source>
</evidence>
<comment type="caution">
    <text evidence="1">The sequence shown here is derived from an EMBL/GenBank/DDBJ whole genome shotgun (WGS) entry which is preliminary data.</text>
</comment>
<protein>
    <submittedName>
        <fullName evidence="1">Uncharacterized protein</fullName>
    </submittedName>
</protein>
<accession>A0ABX4KGB7</accession>
<sequence length="63" mass="7358">MIMRVKHKRLHRMEGQVIAVFPTIEPQFQIDWGKGLLSTEFEESLIFIPHSPFPHAQCPMPND</sequence>
<proteinExistence type="predicted"/>
<name>A0ABX4KGB7_NOSLI</name>
<keyword evidence="2" id="KW-1185">Reference proteome</keyword>
<evidence type="ECO:0000313" key="1">
    <source>
        <dbReference type="EMBL" id="PHJ93309.1"/>
    </source>
</evidence>
<dbReference type="Proteomes" id="UP000222523">
    <property type="component" value="Unassembled WGS sequence"/>
</dbReference>
<dbReference type="EMBL" id="LAHC01000080">
    <property type="protein sequence ID" value="PHJ93309.1"/>
    <property type="molecule type" value="Genomic_DNA"/>
</dbReference>
<reference evidence="1 2" key="1">
    <citation type="submission" date="2015-02" db="EMBL/GenBank/DDBJ databases">
        <title>Nostoc linckia genome annotation.</title>
        <authorList>
            <person name="Zhou Z."/>
        </authorList>
    </citation>
    <scope>NUCLEOTIDE SEQUENCE [LARGE SCALE GENOMIC DNA]</scope>
    <source>
        <strain evidence="2">z7</strain>
    </source>
</reference>
<organism evidence="1 2">
    <name type="scientific">Nostoc linckia z7</name>
    <dbReference type="NCBI Taxonomy" id="1628745"/>
    <lineage>
        <taxon>Bacteria</taxon>
        <taxon>Bacillati</taxon>
        <taxon>Cyanobacteriota</taxon>
        <taxon>Cyanophyceae</taxon>
        <taxon>Nostocales</taxon>
        <taxon>Nostocaceae</taxon>
        <taxon>Nostoc</taxon>
    </lineage>
</organism>